<keyword evidence="5 6" id="KW-0472">Membrane</keyword>
<feature type="transmembrane region" description="Helical" evidence="6">
    <location>
        <begin position="35"/>
        <end position="57"/>
    </location>
</feature>
<proteinExistence type="inferred from homology"/>
<comment type="similarity">
    <text evidence="2">Belongs to the UPF0057 (PMP3) family.</text>
</comment>
<dbReference type="EMBL" id="LSSK01001751">
    <property type="protein sequence ID" value="OMH78865.1"/>
    <property type="molecule type" value="Genomic_DNA"/>
</dbReference>
<dbReference type="PANTHER" id="PTHR21659">
    <property type="entry name" value="HYDROPHOBIC PROTEIN RCI2 LOW TEMPERATURE AND SALT RESPONSIVE PROTEIN LTI6 -RELATED"/>
    <property type="match status" value="1"/>
</dbReference>
<dbReference type="AlphaFoldDB" id="A0A1R1PD02"/>
<dbReference type="GO" id="GO:0016020">
    <property type="term" value="C:membrane"/>
    <property type="evidence" value="ECO:0007669"/>
    <property type="project" value="UniProtKB-SubCell"/>
</dbReference>
<protein>
    <submittedName>
        <fullName evidence="7">UPF0057 membrane protein</fullName>
    </submittedName>
</protein>
<evidence type="ECO:0000256" key="4">
    <source>
        <dbReference type="ARBA" id="ARBA00022989"/>
    </source>
</evidence>
<organism evidence="7 8">
    <name type="scientific">Zancudomyces culisetae</name>
    <name type="common">Gut fungus</name>
    <name type="synonym">Smittium culisetae</name>
    <dbReference type="NCBI Taxonomy" id="1213189"/>
    <lineage>
        <taxon>Eukaryota</taxon>
        <taxon>Fungi</taxon>
        <taxon>Fungi incertae sedis</taxon>
        <taxon>Zoopagomycota</taxon>
        <taxon>Kickxellomycotina</taxon>
        <taxon>Harpellomycetes</taxon>
        <taxon>Harpellales</taxon>
        <taxon>Legeriomycetaceae</taxon>
        <taxon>Zancudomyces</taxon>
    </lineage>
</organism>
<keyword evidence="4 6" id="KW-1133">Transmembrane helix</keyword>
<name>A0A1R1PD02_ZANCU</name>
<evidence type="ECO:0000256" key="1">
    <source>
        <dbReference type="ARBA" id="ARBA00004370"/>
    </source>
</evidence>
<sequence length="74" mass="8385">MAMEKQSQGILVLIALFIPPVAVYMERGDCDGQVWLNLILTIFFYLPGFIHALIVIFSRKTPQVENTLPTYNNA</sequence>
<evidence type="ECO:0000313" key="8">
    <source>
        <dbReference type="Proteomes" id="UP000188320"/>
    </source>
</evidence>
<dbReference type="Pfam" id="PF01679">
    <property type="entry name" value="Pmp3"/>
    <property type="match status" value="1"/>
</dbReference>
<evidence type="ECO:0000313" key="7">
    <source>
        <dbReference type="EMBL" id="OMH78865.1"/>
    </source>
</evidence>
<dbReference type="PANTHER" id="PTHR21659:SF42">
    <property type="entry name" value="UPF0057 MEMBRANE PROTEIN ZK632.10-RELATED"/>
    <property type="match status" value="1"/>
</dbReference>
<dbReference type="PROSITE" id="PS01309">
    <property type="entry name" value="UPF0057"/>
    <property type="match status" value="1"/>
</dbReference>
<evidence type="ECO:0000256" key="6">
    <source>
        <dbReference type="SAM" id="Phobius"/>
    </source>
</evidence>
<comment type="caution">
    <text evidence="7">The sequence shown here is derived from an EMBL/GenBank/DDBJ whole genome shotgun (WGS) entry which is preliminary data.</text>
</comment>
<dbReference type="Proteomes" id="UP000188320">
    <property type="component" value="Unassembled WGS sequence"/>
</dbReference>
<evidence type="ECO:0000256" key="2">
    <source>
        <dbReference type="ARBA" id="ARBA00009530"/>
    </source>
</evidence>
<evidence type="ECO:0000256" key="3">
    <source>
        <dbReference type="ARBA" id="ARBA00022692"/>
    </source>
</evidence>
<gene>
    <name evidence="7" type="ORF">AX774_g7736</name>
</gene>
<dbReference type="OrthoDB" id="2802411at2759"/>
<dbReference type="InterPro" id="IPR000612">
    <property type="entry name" value="PMP3"/>
</dbReference>
<accession>A0A1R1PD02</accession>
<evidence type="ECO:0000256" key="5">
    <source>
        <dbReference type="ARBA" id="ARBA00023136"/>
    </source>
</evidence>
<reference evidence="8" key="1">
    <citation type="submission" date="2017-01" db="EMBL/GenBank/DDBJ databases">
        <authorList>
            <person name="Wang Y."/>
            <person name="White M."/>
            <person name="Kvist S."/>
            <person name="Moncalvo J.-M."/>
        </authorList>
    </citation>
    <scope>NUCLEOTIDE SEQUENCE [LARGE SCALE GENOMIC DNA]</scope>
    <source>
        <strain evidence="8">COL-18-3</strain>
    </source>
</reference>
<keyword evidence="8" id="KW-1185">Reference proteome</keyword>
<comment type="subcellular location">
    <subcellularLocation>
        <location evidence="1">Membrane</location>
    </subcellularLocation>
</comment>
<keyword evidence="3 6" id="KW-0812">Transmembrane</keyword>